<evidence type="ECO:0000256" key="4">
    <source>
        <dbReference type="ARBA" id="ARBA00023242"/>
    </source>
</evidence>
<sequence length="313" mass="34313">MRNMLDIFNSETDFPSILRTSPDQNLCGASDLWQEFQVPGMKNSFFPPLSSSFCSSGNDEAQMAISNVPTNLQERANGYGSGFFLDSQITNHVQLGSFCPLPTINTSDGLVLLPEGDHGLKTSPLYENRTVHSRLVPRVSAYDERVNPTEVPGKRTNSGNRETATTATTGACKKRKAPVPVDHEQLRPPEESSSSPIIQPMKAPLRRNHKLGDRVTALQQLVSPFGKTDTASVLQEATIYIKLLQEQIQVLSNPYFRYRSSHPSQGTSGGGEDGYDLRSRGLCLVPISSTLNLAKEAGSINRCPSGRNVISRY</sequence>
<evidence type="ECO:0000313" key="8">
    <source>
        <dbReference type="Proteomes" id="UP000825729"/>
    </source>
</evidence>
<name>A0AAV7EYX9_ARIFI</name>
<dbReference type="PROSITE" id="PS50888">
    <property type="entry name" value="BHLH"/>
    <property type="match status" value="1"/>
</dbReference>
<dbReference type="PANTHER" id="PTHR16223:SF138">
    <property type="entry name" value="TRANSCRIPTION FACTOR BHLH103-LIKE"/>
    <property type="match status" value="1"/>
</dbReference>
<dbReference type="Gene3D" id="4.10.280.10">
    <property type="entry name" value="Helix-loop-helix DNA-binding domain"/>
    <property type="match status" value="1"/>
</dbReference>
<evidence type="ECO:0000256" key="3">
    <source>
        <dbReference type="ARBA" id="ARBA00023163"/>
    </source>
</evidence>
<accession>A0AAV7EYX9</accession>
<dbReference type="InterPro" id="IPR045843">
    <property type="entry name" value="IND-like"/>
</dbReference>
<dbReference type="InterPro" id="IPR036638">
    <property type="entry name" value="HLH_DNA-bd_sf"/>
</dbReference>
<dbReference type="GO" id="GO:0000978">
    <property type="term" value="F:RNA polymerase II cis-regulatory region sequence-specific DNA binding"/>
    <property type="evidence" value="ECO:0007669"/>
    <property type="project" value="TreeGrafter"/>
</dbReference>
<dbReference type="GO" id="GO:0000981">
    <property type="term" value="F:DNA-binding transcription factor activity, RNA polymerase II-specific"/>
    <property type="evidence" value="ECO:0007669"/>
    <property type="project" value="TreeGrafter"/>
</dbReference>
<dbReference type="InterPro" id="IPR011598">
    <property type="entry name" value="bHLH_dom"/>
</dbReference>
<feature type="compositionally biased region" description="Basic and acidic residues" evidence="5">
    <location>
        <begin position="181"/>
        <end position="190"/>
    </location>
</feature>
<evidence type="ECO:0000313" key="7">
    <source>
        <dbReference type="EMBL" id="KAG9453624.1"/>
    </source>
</evidence>
<evidence type="ECO:0000256" key="2">
    <source>
        <dbReference type="ARBA" id="ARBA00023015"/>
    </source>
</evidence>
<feature type="domain" description="BHLH" evidence="6">
    <location>
        <begin position="195"/>
        <end position="244"/>
    </location>
</feature>
<dbReference type="GO" id="GO:0046983">
    <property type="term" value="F:protein dimerization activity"/>
    <property type="evidence" value="ECO:0007669"/>
    <property type="project" value="InterPro"/>
</dbReference>
<comment type="subcellular location">
    <subcellularLocation>
        <location evidence="1">Nucleus</location>
    </subcellularLocation>
</comment>
<dbReference type="GO" id="GO:0005634">
    <property type="term" value="C:nucleus"/>
    <property type="evidence" value="ECO:0007669"/>
    <property type="project" value="UniProtKB-SubCell"/>
</dbReference>
<organism evidence="7 8">
    <name type="scientific">Aristolochia fimbriata</name>
    <name type="common">White veined hardy Dutchman's pipe vine</name>
    <dbReference type="NCBI Taxonomy" id="158543"/>
    <lineage>
        <taxon>Eukaryota</taxon>
        <taxon>Viridiplantae</taxon>
        <taxon>Streptophyta</taxon>
        <taxon>Embryophyta</taxon>
        <taxon>Tracheophyta</taxon>
        <taxon>Spermatophyta</taxon>
        <taxon>Magnoliopsida</taxon>
        <taxon>Magnoliidae</taxon>
        <taxon>Piperales</taxon>
        <taxon>Aristolochiaceae</taxon>
        <taxon>Aristolochia</taxon>
    </lineage>
</organism>
<dbReference type="PANTHER" id="PTHR16223">
    <property type="entry name" value="TRANSCRIPTION FACTOR BHLH83-RELATED"/>
    <property type="match status" value="1"/>
</dbReference>
<reference evidence="7 8" key="1">
    <citation type="submission" date="2021-07" db="EMBL/GenBank/DDBJ databases">
        <title>The Aristolochia fimbriata genome: insights into angiosperm evolution, floral development and chemical biosynthesis.</title>
        <authorList>
            <person name="Jiao Y."/>
        </authorList>
    </citation>
    <scope>NUCLEOTIDE SEQUENCE [LARGE SCALE GENOMIC DNA]</scope>
    <source>
        <strain evidence="7">IBCAS-2021</strain>
        <tissue evidence="7">Leaf</tissue>
    </source>
</reference>
<gene>
    <name evidence="7" type="ORF">H6P81_006528</name>
</gene>
<evidence type="ECO:0000256" key="5">
    <source>
        <dbReference type="SAM" id="MobiDB-lite"/>
    </source>
</evidence>
<dbReference type="AlphaFoldDB" id="A0AAV7EYX9"/>
<dbReference type="EMBL" id="JAINDJ010000003">
    <property type="protein sequence ID" value="KAG9453624.1"/>
    <property type="molecule type" value="Genomic_DNA"/>
</dbReference>
<dbReference type="CDD" id="cd11393">
    <property type="entry name" value="bHLH_AtbHLH_like"/>
    <property type="match status" value="1"/>
</dbReference>
<proteinExistence type="predicted"/>
<evidence type="ECO:0000259" key="6">
    <source>
        <dbReference type="PROSITE" id="PS50888"/>
    </source>
</evidence>
<protein>
    <recommendedName>
        <fullName evidence="6">BHLH domain-containing protein</fullName>
    </recommendedName>
</protein>
<dbReference type="InterPro" id="IPR045239">
    <property type="entry name" value="bHLH95_bHLH"/>
</dbReference>
<dbReference type="Proteomes" id="UP000825729">
    <property type="component" value="Unassembled WGS sequence"/>
</dbReference>
<keyword evidence="3" id="KW-0804">Transcription</keyword>
<comment type="caution">
    <text evidence="7">The sequence shown here is derived from an EMBL/GenBank/DDBJ whole genome shotgun (WGS) entry which is preliminary data.</text>
</comment>
<keyword evidence="8" id="KW-1185">Reference proteome</keyword>
<keyword evidence="2" id="KW-0805">Transcription regulation</keyword>
<dbReference type="SUPFAM" id="SSF47459">
    <property type="entry name" value="HLH, helix-loop-helix DNA-binding domain"/>
    <property type="match status" value="1"/>
</dbReference>
<keyword evidence="4" id="KW-0539">Nucleus</keyword>
<evidence type="ECO:0000256" key="1">
    <source>
        <dbReference type="ARBA" id="ARBA00004123"/>
    </source>
</evidence>
<feature type="region of interest" description="Disordered" evidence="5">
    <location>
        <begin position="145"/>
        <end position="197"/>
    </location>
</feature>